<reference evidence="2" key="1">
    <citation type="submission" date="2025-08" db="UniProtKB">
        <authorList>
            <consortium name="Ensembl"/>
        </authorList>
    </citation>
    <scope>IDENTIFICATION</scope>
</reference>
<reference evidence="2" key="2">
    <citation type="submission" date="2025-09" db="UniProtKB">
        <authorList>
            <consortium name="Ensembl"/>
        </authorList>
    </citation>
    <scope>IDENTIFICATION</scope>
</reference>
<dbReference type="Pfam" id="PF14983">
    <property type="entry name" value="SPMIP10-like"/>
    <property type="match status" value="1"/>
</dbReference>
<name>A0A3B3ZG63_9GOBI</name>
<dbReference type="PANTHER" id="PTHR35247">
    <property type="entry name" value="TESTIS-EXPRESSED PROTEIN 43"/>
    <property type="match status" value="1"/>
</dbReference>
<keyword evidence="3" id="KW-1185">Reference proteome</keyword>
<proteinExistence type="predicted"/>
<evidence type="ECO:0000313" key="2">
    <source>
        <dbReference type="Ensembl" id="ENSPMGP00000003554.1"/>
    </source>
</evidence>
<accession>A0A3B3ZG63</accession>
<feature type="region of interest" description="Disordered" evidence="1">
    <location>
        <begin position="108"/>
        <end position="136"/>
    </location>
</feature>
<protein>
    <recommendedName>
        <fullName evidence="4">Testis expressed 43</fullName>
    </recommendedName>
</protein>
<evidence type="ECO:0000256" key="1">
    <source>
        <dbReference type="SAM" id="MobiDB-lite"/>
    </source>
</evidence>
<evidence type="ECO:0008006" key="4">
    <source>
        <dbReference type="Google" id="ProtNLM"/>
    </source>
</evidence>
<feature type="compositionally biased region" description="Low complexity" evidence="1">
    <location>
        <begin position="17"/>
        <end position="31"/>
    </location>
</feature>
<sequence length="162" mass="17455">GDPTDHSPRTSGHTPLSSGHASPSAGHASPSTGPTHYPLGPAPRTSGHAPRFSVSHPMIPRFYVLPWKQDMKNQRLLLQNAALAQIPLRPLEESLCLCSRERLCHAQKTPLRPHPSPGLSPGPGPSPSPGPDLVQSGLRAHHSSQFSRYKDHIFYSPGLVLV</sequence>
<dbReference type="InterPro" id="IPR027965">
    <property type="entry name" value="SPMIP10"/>
</dbReference>
<evidence type="ECO:0000313" key="3">
    <source>
        <dbReference type="Proteomes" id="UP000261520"/>
    </source>
</evidence>
<dbReference type="AlphaFoldDB" id="A0A3B3ZG63"/>
<organism evidence="2 3">
    <name type="scientific">Periophthalmus magnuspinnatus</name>
    <dbReference type="NCBI Taxonomy" id="409849"/>
    <lineage>
        <taxon>Eukaryota</taxon>
        <taxon>Metazoa</taxon>
        <taxon>Chordata</taxon>
        <taxon>Craniata</taxon>
        <taxon>Vertebrata</taxon>
        <taxon>Euteleostomi</taxon>
        <taxon>Actinopterygii</taxon>
        <taxon>Neopterygii</taxon>
        <taxon>Teleostei</taxon>
        <taxon>Neoteleostei</taxon>
        <taxon>Acanthomorphata</taxon>
        <taxon>Gobiaria</taxon>
        <taxon>Gobiiformes</taxon>
        <taxon>Gobioidei</taxon>
        <taxon>Gobiidae</taxon>
        <taxon>Oxudercinae</taxon>
        <taxon>Periophthalmus</taxon>
    </lineage>
</organism>
<feature type="region of interest" description="Disordered" evidence="1">
    <location>
        <begin position="1"/>
        <end position="52"/>
    </location>
</feature>
<dbReference type="STRING" id="409849.ENSPMGP00000003554"/>
<feature type="compositionally biased region" description="Pro residues" evidence="1">
    <location>
        <begin position="112"/>
        <end position="130"/>
    </location>
</feature>
<dbReference type="PANTHER" id="PTHR35247:SF1">
    <property type="entry name" value="TESTIS-EXPRESSED PROTEIN 43"/>
    <property type="match status" value="1"/>
</dbReference>
<dbReference type="Ensembl" id="ENSPMGT00000003769.1">
    <property type="protein sequence ID" value="ENSPMGP00000003554.1"/>
    <property type="gene ID" value="ENSPMGG00000003058.1"/>
</dbReference>
<dbReference type="Proteomes" id="UP000261520">
    <property type="component" value="Unplaced"/>
</dbReference>